<reference evidence="1" key="1">
    <citation type="submission" date="2020-10" db="EMBL/GenBank/DDBJ databases">
        <title>Taxonomic study of unclassified bacteria belonging to the class Ktedonobacteria.</title>
        <authorList>
            <person name="Yabe S."/>
            <person name="Wang C.M."/>
            <person name="Zheng Y."/>
            <person name="Sakai Y."/>
            <person name="Cavaletti L."/>
            <person name="Monciardini P."/>
            <person name="Donadio S."/>
        </authorList>
    </citation>
    <scope>NUCLEOTIDE SEQUENCE</scope>
    <source>
        <strain evidence="1">SOSP1-1</strain>
    </source>
</reference>
<accession>A0A8J3MVB8</accession>
<evidence type="ECO:0000313" key="1">
    <source>
        <dbReference type="EMBL" id="GHO49165.1"/>
    </source>
</evidence>
<dbReference type="AlphaFoldDB" id="A0A8J3MVB8"/>
<keyword evidence="2" id="KW-1185">Reference proteome</keyword>
<sequence length="112" mass="12955">MISLTTLLTQTAWTADEALNYARPRDEVRTVELILVDAQLRIRLVEHDVTGQCGWSQQRFDPRFKEWCGRVRWAPSFSRLSLVLNQEELDLLALAGWKPVFFSYPITLTSSN</sequence>
<proteinExistence type="predicted"/>
<dbReference type="Proteomes" id="UP000612362">
    <property type="component" value="Unassembled WGS sequence"/>
</dbReference>
<dbReference type="EMBL" id="BNJF01000004">
    <property type="protein sequence ID" value="GHO49165.1"/>
    <property type="molecule type" value="Genomic_DNA"/>
</dbReference>
<name>A0A8J3MVB8_9CHLR</name>
<gene>
    <name evidence="1" type="ORF">KSX_73280</name>
</gene>
<organism evidence="1 2">
    <name type="scientific">Ktedonospora formicarum</name>
    <dbReference type="NCBI Taxonomy" id="2778364"/>
    <lineage>
        <taxon>Bacteria</taxon>
        <taxon>Bacillati</taxon>
        <taxon>Chloroflexota</taxon>
        <taxon>Ktedonobacteria</taxon>
        <taxon>Ktedonobacterales</taxon>
        <taxon>Ktedonobacteraceae</taxon>
        <taxon>Ktedonospora</taxon>
    </lineage>
</organism>
<protein>
    <submittedName>
        <fullName evidence="1">Uncharacterized protein</fullName>
    </submittedName>
</protein>
<evidence type="ECO:0000313" key="2">
    <source>
        <dbReference type="Proteomes" id="UP000612362"/>
    </source>
</evidence>
<comment type="caution">
    <text evidence="1">The sequence shown here is derived from an EMBL/GenBank/DDBJ whole genome shotgun (WGS) entry which is preliminary data.</text>
</comment>